<dbReference type="SUPFAM" id="SSF53187">
    <property type="entry name" value="Zn-dependent exopeptidases"/>
    <property type="match status" value="1"/>
</dbReference>
<dbReference type="PANTHER" id="PTHR43308:SF5">
    <property type="entry name" value="S-LAYER PROTEIN _ PEPTIDOGLYCAN ENDO-BETA-N-ACETYLGLUCOSAMINIDASE"/>
    <property type="match status" value="1"/>
</dbReference>
<protein>
    <submittedName>
        <fullName evidence="4">S-layer homology domain-containing protein</fullName>
    </submittedName>
</protein>
<feature type="chain" id="PRO_5047217900" evidence="2">
    <location>
        <begin position="30"/>
        <end position="1192"/>
    </location>
</feature>
<dbReference type="InterPro" id="IPR051465">
    <property type="entry name" value="Cell_Envelope_Struct_Comp"/>
</dbReference>
<accession>A0ABT9FX13</accession>
<evidence type="ECO:0000256" key="2">
    <source>
        <dbReference type="SAM" id="SignalP"/>
    </source>
</evidence>
<dbReference type="Proteomes" id="UP001241848">
    <property type="component" value="Unassembled WGS sequence"/>
</dbReference>
<dbReference type="CDD" id="cd06244">
    <property type="entry name" value="M14-like"/>
    <property type="match status" value="1"/>
</dbReference>
<reference evidence="4 5" key="1">
    <citation type="submission" date="2022-10" db="EMBL/GenBank/DDBJ databases">
        <title>Paenibacillus description and whole genome data of maize root bacterial community.</title>
        <authorList>
            <person name="Marton D."/>
            <person name="Farkas M."/>
            <person name="Cserhati M."/>
        </authorList>
    </citation>
    <scope>NUCLEOTIDE SEQUENCE [LARGE SCALE GENOMIC DNA]</scope>
    <source>
        <strain evidence="4 5">P96</strain>
    </source>
</reference>
<feature type="domain" description="SLH" evidence="3">
    <location>
        <begin position="1068"/>
        <end position="1131"/>
    </location>
</feature>
<dbReference type="Pfam" id="PF00246">
    <property type="entry name" value="Peptidase_M14"/>
    <property type="match status" value="1"/>
</dbReference>
<feature type="compositionally biased region" description="Low complexity" evidence="1">
    <location>
        <begin position="950"/>
        <end position="959"/>
    </location>
</feature>
<evidence type="ECO:0000259" key="3">
    <source>
        <dbReference type="PROSITE" id="PS51272"/>
    </source>
</evidence>
<feature type="region of interest" description="Disordered" evidence="1">
    <location>
        <begin position="950"/>
        <end position="1003"/>
    </location>
</feature>
<dbReference type="InterPro" id="IPR001119">
    <property type="entry name" value="SLH_dom"/>
</dbReference>
<gene>
    <name evidence="4" type="ORF">OIN60_21395</name>
</gene>
<dbReference type="InterPro" id="IPR000834">
    <property type="entry name" value="Peptidase_M14"/>
</dbReference>
<dbReference type="EMBL" id="JAPCKK010000034">
    <property type="protein sequence ID" value="MDP4099274.1"/>
    <property type="molecule type" value="Genomic_DNA"/>
</dbReference>
<feature type="signal peptide" evidence="2">
    <location>
        <begin position="1"/>
        <end position="29"/>
    </location>
</feature>
<proteinExistence type="predicted"/>
<dbReference type="Pfam" id="PF00395">
    <property type="entry name" value="SLH"/>
    <property type="match status" value="3"/>
</dbReference>
<feature type="domain" description="SLH" evidence="3">
    <location>
        <begin position="1136"/>
        <end position="1192"/>
    </location>
</feature>
<dbReference type="Gene3D" id="3.40.630.10">
    <property type="entry name" value="Zn peptidases"/>
    <property type="match status" value="1"/>
</dbReference>
<feature type="compositionally biased region" description="Low complexity" evidence="1">
    <location>
        <begin position="970"/>
        <end position="1003"/>
    </location>
</feature>
<evidence type="ECO:0000256" key="1">
    <source>
        <dbReference type="SAM" id="MobiDB-lite"/>
    </source>
</evidence>
<organism evidence="4 5">
    <name type="scientific">Paenibacillus zeirhizosphaerae</name>
    <dbReference type="NCBI Taxonomy" id="2987519"/>
    <lineage>
        <taxon>Bacteria</taxon>
        <taxon>Bacillati</taxon>
        <taxon>Bacillota</taxon>
        <taxon>Bacilli</taxon>
        <taxon>Bacillales</taxon>
        <taxon>Paenibacillaceae</taxon>
        <taxon>Paenibacillus</taxon>
    </lineage>
</organism>
<sequence>MVSVKSPKVWASTILTASLLCSGVVPALAAVQTPVPSQSAGTLQDGAGQSSVTSSVYELQQTAVAQDVYLVPMTERRSLEITLAGAVSPAEVSWTLGGKPLSEWKSWKAGRQGTAGTYSGAPFVNASAPVGSDSGLTYMINFDLLYGVEDLNGSVRREYPKMMQTVDLVAAGSKGELYRRAIKIVPYDSFHTFEEIKPAIDAITADARADRYIDYRVLGKSVQGRDIQMSIVAKDKASVDQYLNETLPLMMNDPEELQNRIRSGELQDYKVPVWINNIHPDEAPGIDAIVKLFRTVAQEEQVTYDTVDDQGNPQQVTVNVDEALDNVIFLLNYTENPDGRVANTRANANGLDLNRDNSYQTQPETQIVTSEIAKWSPLSFLDMHGFVKEFLIEPCTPPHDPNAEYDLLIDHMVEQAEQMGRAGIANTKYDQFHIPYEEARKSAENPNYEPYGYSSGWDDFSPAYTAVFAMHHGALGHTIEIPEISEASVDALYYTALASTNYVMNNKDELFLNQLEIYKRGIEGIDSRTVDPYLVNADYEPIGRPRDGESSFFPEYYVLPVDRELQKNPLETYRMVNYLNRNGVNVAKTTAPVTVGDVIYPAGSYVVDMHQAKRGYANLVLYKGADVSDFAEMYAEVVQNFPEMRGFDRYTVREAGAFAGKTTAVGQETIPVTSVQAGASYYVVKNSNNDAVHAVNTLLKQGKPVYFIQASGQGYEMGDYLIGGREFAAIRNSYLLGAVPLSGSVQVKALISPKVAAVGSGENTFALNQMGFSLVTDQVQGDVIVSDGGAVDTKLVAAGRPFVGFGNSPLGQMKKADILNGFDYGYTAASHEGLFRTILNQNNTVTAEYPLEDYFYTASGSWITSVPDNADVVAQISGENGFYLAGWWPGHEKAQGQVLGIATKQDQDTANPNVVLFANDLVNRDHPQNQYRIVANAIFTTVMEQAPVTTISSGTSSGGSDRDDDDDKTLTGSDGATTPVEPAGPAGPAEPETTTESDSVTDTPALPVVEFKDLQEVGIWAHAAIGRLASMGIINGIGEGRFAPLKEVTRAEFLTMLLRAFPMENTGTSVSFSDTNSSAWYFEYVSTAVNAGIVSGVGGGKFEPNRPITREEMAIMSANVLKAVKNKQVNNAEETLASFSDRGRIASYAMDSVALLYQEGVIRGMTETTFVPKGVANRAQAAVILSNLLDVE</sequence>
<feature type="domain" description="SLH" evidence="3">
    <location>
        <begin position="1008"/>
        <end position="1067"/>
    </location>
</feature>
<dbReference type="RefSeq" id="WP_305756893.1">
    <property type="nucleotide sequence ID" value="NZ_JAPCKK010000034.1"/>
</dbReference>
<dbReference type="SMART" id="SM00631">
    <property type="entry name" value="Zn_pept"/>
    <property type="match status" value="1"/>
</dbReference>
<dbReference type="PANTHER" id="PTHR43308">
    <property type="entry name" value="OUTER MEMBRANE PROTEIN ALPHA-RELATED"/>
    <property type="match status" value="1"/>
</dbReference>
<name>A0ABT9FX13_9BACL</name>
<evidence type="ECO:0000313" key="4">
    <source>
        <dbReference type="EMBL" id="MDP4099274.1"/>
    </source>
</evidence>
<keyword evidence="5" id="KW-1185">Reference proteome</keyword>
<comment type="caution">
    <text evidence="4">The sequence shown here is derived from an EMBL/GenBank/DDBJ whole genome shotgun (WGS) entry which is preliminary data.</text>
</comment>
<dbReference type="PROSITE" id="PS51272">
    <property type="entry name" value="SLH"/>
    <property type="match status" value="3"/>
</dbReference>
<keyword evidence="2" id="KW-0732">Signal</keyword>
<evidence type="ECO:0000313" key="5">
    <source>
        <dbReference type="Proteomes" id="UP001241848"/>
    </source>
</evidence>